<evidence type="ECO:0000259" key="1">
    <source>
        <dbReference type="Pfam" id="PF03199"/>
    </source>
</evidence>
<dbReference type="AlphaFoldDB" id="A0A7J6TXV9"/>
<dbReference type="InterPro" id="IPR037013">
    <property type="entry name" value="GSH-S_sub-bd_sf"/>
</dbReference>
<gene>
    <name evidence="2" type="ORF">FOZ63_013341</name>
</gene>
<dbReference type="InterPro" id="IPR016185">
    <property type="entry name" value="PreATP-grasp_dom_sf"/>
</dbReference>
<dbReference type="GO" id="GO:0005524">
    <property type="term" value="F:ATP binding"/>
    <property type="evidence" value="ECO:0007669"/>
    <property type="project" value="InterPro"/>
</dbReference>
<dbReference type="Pfam" id="PF03917">
    <property type="entry name" value="GSH_synth_ATP"/>
    <property type="match status" value="1"/>
</dbReference>
<feature type="domain" description="Glutathione synthase substrate-binding" evidence="1">
    <location>
        <begin position="55"/>
        <end position="161"/>
    </location>
</feature>
<dbReference type="GO" id="GO:0004363">
    <property type="term" value="F:glutathione synthase activity"/>
    <property type="evidence" value="ECO:0007669"/>
    <property type="project" value="InterPro"/>
</dbReference>
<dbReference type="EMBL" id="JABANO010007337">
    <property type="protein sequence ID" value="KAF4750259.1"/>
    <property type="molecule type" value="Genomic_DNA"/>
</dbReference>
<dbReference type="PANTHER" id="PTHR11130">
    <property type="entry name" value="GLUTATHIONE SYNTHETASE"/>
    <property type="match status" value="1"/>
</dbReference>
<dbReference type="InterPro" id="IPR004887">
    <property type="entry name" value="GSH_synth_subst-bd"/>
</dbReference>
<feature type="non-terminal residue" evidence="2">
    <location>
        <position position="1"/>
    </location>
</feature>
<evidence type="ECO:0000313" key="3">
    <source>
        <dbReference type="Proteomes" id="UP000553632"/>
    </source>
</evidence>
<proteinExistence type="predicted"/>
<accession>A0A7J6TXV9</accession>
<reference evidence="2 3" key="1">
    <citation type="submission" date="2020-04" db="EMBL/GenBank/DDBJ databases">
        <title>Perkinsus olseni comparative genomics.</title>
        <authorList>
            <person name="Bogema D.R."/>
        </authorList>
    </citation>
    <scope>NUCLEOTIDE SEQUENCE [LARGE SCALE GENOMIC DNA]</scope>
    <source>
        <strain evidence="2 3">ATCC PRA-207</strain>
    </source>
</reference>
<dbReference type="SUPFAM" id="SSF56059">
    <property type="entry name" value="Glutathione synthetase ATP-binding domain-like"/>
    <property type="match status" value="1"/>
</dbReference>
<dbReference type="Proteomes" id="UP000553632">
    <property type="component" value="Unassembled WGS sequence"/>
</dbReference>
<protein>
    <recommendedName>
        <fullName evidence="1">Glutathione synthase substrate-binding domain-containing protein</fullName>
    </recommendedName>
</protein>
<evidence type="ECO:0000313" key="2">
    <source>
        <dbReference type="EMBL" id="KAF4750259.1"/>
    </source>
</evidence>
<comment type="caution">
    <text evidence="2">The sequence shown here is derived from an EMBL/GenBank/DDBJ whole genome shotgun (WGS) entry which is preliminary data.</text>
</comment>
<dbReference type="Pfam" id="PF03199">
    <property type="entry name" value="GSH_synthase"/>
    <property type="match status" value="1"/>
</dbReference>
<dbReference type="Gene3D" id="3.40.50.1760">
    <property type="entry name" value="Glutathione synthase, substrate-binding domain superfamily, eukaryotic"/>
    <property type="match status" value="1"/>
</dbReference>
<dbReference type="InterPro" id="IPR005615">
    <property type="entry name" value="Glutathione_synthase"/>
</dbReference>
<dbReference type="GO" id="GO:0043295">
    <property type="term" value="F:glutathione binding"/>
    <property type="evidence" value="ECO:0007669"/>
    <property type="project" value="TreeGrafter"/>
</dbReference>
<dbReference type="GO" id="GO:0005829">
    <property type="term" value="C:cytosol"/>
    <property type="evidence" value="ECO:0007669"/>
    <property type="project" value="TreeGrafter"/>
</dbReference>
<keyword evidence="3" id="KW-1185">Reference proteome</keyword>
<dbReference type="PANTHER" id="PTHR11130:SF0">
    <property type="entry name" value="GLUTATHIONE SYNTHETASE"/>
    <property type="match status" value="1"/>
</dbReference>
<sequence>MGTQVSTFHRMTASAALNDLKPSQLPENKPIADFANAMAEAVSAYNEKFGRHSRTICMVVDAPEDNECDQRFIESVLLANHGINVERRTMTELADHVSVDSRTHIVLIPSLIDPERMVEIALFYFRTGYGPNQYLNDSHWALRESLERSKAVMCPSVPQQLTGTKKVQQLWYSDPSVMTRFGLTEQEAERMREHFAVQVDPSVAKETVAAAL</sequence>
<name>A0A7J6TXV9_PEROL</name>
<dbReference type="SUPFAM" id="SSF52440">
    <property type="entry name" value="PreATP-grasp domain"/>
    <property type="match status" value="1"/>
</dbReference>
<organism evidence="2 3">
    <name type="scientific">Perkinsus olseni</name>
    <name type="common">Perkinsus atlanticus</name>
    <dbReference type="NCBI Taxonomy" id="32597"/>
    <lineage>
        <taxon>Eukaryota</taxon>
        <taxon>Sar</taxon>
        <taxon>Alveolata</taxon>
        <taxon>Perkinsozoa</taxon>
        <taxon>Perkinsea</taxon>
        <taxon>Perkinsida</taxon>
        <taxon>Perkinsidae</taxon>
        <taxon>Perkinsus</taxon>
    </lineage>
</organism>